<reference evidence="1" key="1">
    <citation type="submission" date="2019-12" db="EMBL/GenBank/DDBJ databases">
        <title>An insight into the sialome of adult female Ixodes ricinus ticks feeding for 6 days.</title>
        <authorList>
            <person name="Perner J."/>
            <person name="Ribeiro J.M.C."/>
        </authorList>
    </citation>
    <scope>NUCLEOTIDE SEQUENCE</scope>
    <source>
        <strain evidence="1">Semi-engorged</strain>
        <tissue evidence="1">Salivary glands</tissue>
    </source>
</reference>
<protein>
    <submittedName>
        <fullName evidence="1">Uncharacterized protein</fullName>
    </submittedName>
</protein>
<evidence type="ECO:0000313" key="1">
    <source>
        <dbReference type="EMBL" id="MXU89618.1"/>
    </source>
</evidence>
<dbReference type="EMBL" id="GIFC01007535">
    <property type="protein sequence ID" value="MXU89618.1"/>
    <property type="molecule type" value="Transcribed_RNA"/>
</dbReference>
<proteinExistence type="predicted"/>
<organism evidence="1">
    <name type="scientific">Ixodes ricinus</name>
    <name type="common">Common tick</name>
    <name type="synonym">Acarus ricinus</name>
    <dbReference type="NCBI Taxonomy" id="34613"/>
    <lineage>
        <taxon>Eukaryota</taxon>
        <taxon>Metazoa</taxon>
        <taxon>Ecdysozoa</taxon>
        <taxon>Arthropoda</taxon>
        <taxon>Chelicerata</taxon>
        <taxon>Arachnida</taxon>
        <taxon>Acari</taxon>
        <taxon>Parasitiformes</taxon>
        <taxon>Ixodida</taxon>
        <taxon>Ixodoidea</taxon>
        <taxon>Ixodidae</taxon>
        <taxon>Ixodinae</taxon>
        <taxon>Ixodes</taxon>
    </lineage>
</organism>
<accession>A0A6B0UIY6</accession>
<name>A0A6B0UIY6_IXORI</name>
<dbReference type="AlphaFoldDB" id="A0A6B0UIY6"/>
<sequence length="109" mass="12028">MMSRSANTCSTWLRSTRFCLLIFFMAKRCRLSRWRTKYTAPYAPLLMSLMVSKSSSQGVLAGAFFSSGTESSWSAVSSAARSAKGSLLRPSLPMMYWGMSVETPCTTLA</sequence>